<dbReference type="Proteomes" id="UP000018467">
    <property type="component" value="Unassembled WGS sequence"/>
</dbReference>
<dbReference type="GO" id="GO:0036126">
    <property type="term" value="C:sperm flagellum"/>
    <property type="evidence" value="ECO:0007669"/>
    <property type="project" value="TreeGrafter"/>
</dbReference>
<dbReference type="STRING" id="7994.ENSAMXP00000020170"/>
<accession>W5LK08</accession>
<sequence length="470" mass="53915">MKRLCVCEICNCGRHRCPHQPTVLYRKGSEGYAVTEYVEKFPAHESRQPPKILKPKYEYTADRGKMEGTTTFKSDFIPYEVSRRPGKQQAEYQPNPGEIDLGTTYKQDFNPYQLQPVTPLKPKVMIRPTSGKLNAVPTYKEDFRAWEIPKRELSKPDETYHPPPGKFGNTTTFQDDFVPRGPVLRESFKPLNVAKQNDAPFEGVTSNQLSYIPHPVEARFIKAPEEYKPSSQPFQDLTTHRKDYQGISGPMPKSFKPERVKISSEAPFQSSTEFRERFQQWPVSLPQVHKSVEYVSPTADMDLTTTTKTTYIKHKVQPFISIKPFPKPNRSPAPFHSNTTMKDDFKPWVTARRLSTFHKPEEIQRASGKMEDLTTFRAHFIQHPLQPNISYKPAAAPPRTDVPLEESTSYRTDFTPKKVSVCPASFESPPGFIFQNSDERGHRFFRRVSDQDKIQVQLQVQAPNAVAVMS</sequence>
<dbReference type="AlphaFoldDB" id="W5LK08"/>
<reference evidence="4" key="2">
    <citation type="journal article" date="2014" name="Nat. Commun.">
        <title>The cavefish genome reveals candidate genes for eye loss.</title>
        <authorList>
            <person name="McGaugh S.E."/>
            <person name="Gross J.B."/>
            <person name="Aken B."/>
            <person name="Blin M."/>
            <person name="Borowsky R."/>
            <person name="Chalopin D."/>
            <person name="Hinaux H."/>
            <person name="Jeffery W.R."/>
            <person name="Keene A."/>
            <person name="Ma L."/>
            <person name="Minx P."/>
            <person name="Murphy D."/>
            <person name="O'Quin K.E."/>
            <person name="Retaux S."/>
            <person name="Rohner N."/>
            <person name="Searle S.M."/>
            <person name="Stahl B.A."/>
            <person name="Tabin C."/>
            <person name="Volff J.N."/>
            <person name="Yoshizawa M."/>
            <person name="Warren W.C."/>
        </authorList>
    </citation>
    <scope>NUCLEOTIDE SEQUENCE [LARGE SCALE GENOMIC DNA]</scope>
    <source>
        <strain evidence="4">female</strain>
    </source>
</reference>
<comment type="similarity">
    <text evidence="1">Belongs to the FAM154 family.</text>
</comment>
<reference evidence="3" key="3">
    <citation type="submission" date="2025-08" db="UniProtKB">
        <authorList>
            <consortium name="Ensembl"/>
        </authorList>
    </citation>
    <scope>IDENTIFICATION</scope>
</reference>
<dbReference type="GO" id="GO:0005814">
    <property type="term" value="C:centriole"/>
    <property type="evidence" value="ECO:0007669"/>
    <property type="project" value="TreeGrafter"/>
</dbReference>
<dbReference type="Ensembl" id="ENSAMXT00000020170.2">
    <property type="protein sequence ID" value="ENSAMXP00000020170.2"/>
    <property type="gene ID" value="ENSAMXG00000019583.2"/>
</dbReference>
<dbReference type="GO" id="GO:0005879">
    <property type="term" value="C:axonemal microtubule"/>
    <property type="evidence" value="ECO:0007669"/>
    <property type="project" value="TreeGrafter"/>
</dbReference>
<name>W5LK08_ASTMX</name>
<dbReference type="eggNOG" id="KOG3708">
    <property type="taxonomic scope" value="Eukaryota"/>
</dbReference>
<dbReference type="HOGENOM" id="CLU_047658_0_0_1"/>
<reference evidence="3" key="4">
    <citation type="submission" date="2025-09" db="UniProtKB">
        <authorList>
            <consortium name="Ensembl"/>
        </authorList>
    </citation>
    <scope>IDENTIFICATION</scope>
</reference>
<dbReference type="InterPro" id="IPR033336">
    <property type="entry name" value="SAXO1/2"/>
</dbReference>
<proteinExistence type="inferred from homology"/>
<evidence type="ECO:0000313" key="4">
    <source>
        <dbReference type="Proteomes" id="UP000018467"/>
    </source>
</evidence>
<reference evidence="4" key="1">
    <citation type="submission" date="2013-03" db="EMBL/GenBank/DDBJ databases">
        <authorList>
            <person name="Jeffery W."/>
            <person name="Warren W."/>
            <person name="Wilson R.K."/>
        </authorList>
    </citation>
    <scope>NUCLEOTIDE SEQUENCE</scope>
    <source>
        <strain evidence="4">female</strain>
    </source>
</reference>
<evidence type="ECO:0000256" key="1">
    <source>
        <dbReference type="ARBA" id="ARBA00008738"/>
    </source>
</evidence>
<dbReference type="PANTHER" id="PTHR31516:SF17">
    <property type="entry name" value="STABILIZER OF AXONEMAL MICROTUBULES 2"/>
    <property type="match status" value="1"/>
</dbReference>
<dbReference type="PANTHER" id="PTHR31516">
    <property type="entry name" value="STABILIZER OF AXONEMAL MICROTUBULES 2"/>
    <property type="match status" value="1"/>
</dbReference>
<evidence type="ECO:0000256" key="2">
    <source>
        <dbReference type="SAM" id="MobiDB-lite"/>
    </source>
</evidence>
<evidence type="ECO:0000313" key="3">
    <source>
        <dbReference type="Ensembl" id="ENSAMXP00000020170.2"/>
    </source>
</evidence>
<dbReference type="GO" id="GO:0008017">
    <property type="term" value="F:microtubule binding"/>
    <property type="evidence" value="ECO:0007669"/>
    <property type="project" value="InterPro"/>
</dbReference>
<dbReference type="GeneTree" id="ENSGT00390000007252"/>
<dbReference type="InParanoid" id="W5LK08"/>
<organism evidence="3 4">
    <name type="scientific">Astyanax mexicanus</name>
    <name type="common">Blind cave fish</name>
    <name type="synonym">Astyanax fasciatus mexicanus</name>
    <dbReference type="NCBI Taxonomy" id="7994"/>
    <lineage>
        <taxon>Eukaryota</taxon>
        <taxon>Metazoa</taxon>
        <taxon>Chordata</taxon>
        <taxon>Craniata</taxon>
        <taxon>Vertebrata</taxon>
        <taxon>Euteleostomi</taxon>
        <taxon>Actinopterygii</taxon>
        <taxon>Neopterygii</taxon>
        <taxon>Teleostei</taxon>
        <taxon>Ostariophysi</taxon>
        <taxon>Characiformes</taxon>
        <taxon>Characoidei</taxon>
        <taxon>Acestrorhamphidae</taxon>
        <taxon>Acestrorhamphinae</taxon>
        <taxon>Astyanax</taxon>
    </lineage>
</organism>
<feature type="region of interest" description="Disordered" evidence="2">
    <location>
        <begin position="154"/>
        <end position="175"/>
    </location>
</feature>
<dbReference type="Bgee" id="ENSAMXG00000019583">
    <property type="expression patterns" value="Expressed in mesonephros and 5 other cell types or tissues"/>
</dbReference>
<dbReference type="Pfam" id="PF05217">
    <property type="entry name" value="SAXO1-2"/>
    <property type="match status" value="1"/>
</dbReference>
<protein>
    <submittedName>
        <fullName evidence="3">Stabilizer of axonemal microtubules 2</fullName>
    </submittedName>
</protein>
<dbReference type="GO" id="GO:0036064">
    <property type="term" value="C:ciliary basal body"/>
    <property type="evidence" value="ECO:0007669"/>
    <property type="project" value="TreeGrafter"/>
</dbReference>
<keyword evidence="4" id="KW-1185">Reference proteome</keyword>